<dbReference type="SMART" id="SM00382">
    <property type="entry name" value="AAA"/>
    <property type="match status" value="1"/>
</dbReference>
<organism evidence="6 7">
    <name type="scientific">Staphylothermus marinus (strain ATCC 43588 / DSM 3639 / JCM 9404 / F1)</name>
    <dbReference type="NCBI Taxonomy" id="399550"/>
    <lineage>
        <taxon>Archaea</taxon>
        <taxon>Thermoproteota</taxon>
        <taxon>Thermoprotei</taxon>
        <taxon>Desulfurococcales</taxon>
        <taxon>Desulfurococcaceae</taxon>
        <taxon>Staphylothermus</taxon>
    </lineage>
</organism>
<comment type="similarity">
    <text evidence="1">Belongs to the GPN-loop GTPase family.</text>
</comment>
<dbReference type="RefSeq" id="WP_011839604.1">
    <property type="nucleotide sequence ID" value="NC_009033.1"/>
</dbReference>
<dbReference type="OrthoDB" id="31092at2157"/>
<dbReference type="KEGG" id="smr:Smar_1319"/>
<gene>
    <name evidence="6" type="ordered locus">Smar_1319</name>
</gene>
<evidence type="ECO:0000256" key="1">
    <source>
        <dbReference type="ARBA" id="ARBA00005290"/>
    </source>
</evidence>
<keyword evidence="4" id="KW-0342">GTP-binding</keyword>
<dbReference type="AlphaFoldDB" id="A3DP50"/>
<evidence type="ECO:0000313" key="6">
    <source>
        <dbReference type="EMBL" id="ABN70410.1"/>
    </source>
</evidence>
<accession>A3DP50</accession>
<proteinExistence type="inferred from homology"/>
<sequence>MPIITVFVGPAGSGKTTLVKTYSEWLRRTLFMHVAIVNLDPGVEELPYKPLFDIREWFTLRDIMRKYRLGPNGAFLKASEMLISKINDLFKHTPFNDITKWDMILIDTPGQMEAFIFRPVSTVFFKILTKISNPVVVFVIDASAIETLSDAVTLWFLGVLTQAKLGLTVVPVINKIDIAGSNELARLIVEEPEKLAEMAKHYSEEGLLSEVVPELVSIALKTKGAYRPVMVSAKKTNTMEDLHYLVHEAFCTCGDLT</sequence>
<dbReference type="GeneID" id="4906561"/>
<dbReference type="PANTHER" id="PTHR21231">
    <property type="entry name" value="XPA-BINDING PROTEIN 1-RELATED"/>
    <property type="match status" value="1"/>
</dbReference>
<evidence type="ECO:0000313" key="7">
    <source>
        <dbReference type="Proteomes" id="UP000000254"/>
    </source>
</evidence>
<keyword evidence="7" id="KW-1185">Reference proteome</keyword>
<dbReference type="HOGENOM" id="CLU_037460_3_0_2"/>
<keyword evidence="2" id="KW-0547">Nucleotide-binding</keyword>
<evidence type="ECO:0000256" key="2">
    <source>
        <dbReference type="ARBA" id="ARBA00022741"/>
    </source>
</evidence>
<dbReference type="PANTHER" id="PTHR21231:SF8">
    <property type="entry name" value="GPN-LOOP GTPASE 1"/>
    <property type="match status" value="1"/>
</dbReference>
<evidence type="ECO:0000256" key="4">
    <source>
        <dbReference type="ARBA" id="ARBA00023134"/>
    </source>
</evidence>
<dbReference type="GO" id="GO:0003924">
    <property type="term" value="F:GTPase activity"/>
    <property type="evidence" value="ECO:0007669"/>
    <property type="project" value="TreeGrafter"/>
</dbReference>
<keyword evidence="3" id="KW-0378">Hydrolase</keyword>
<protein>
    <recommendedName>
        <fullName evidence="5">AAA+ ATPase domain-containing protein</fullName>
    </recommendedName>
</protein>
<dbReference type="GO" id="GO:0005525">
    <property type="term" value="F:GTP binding"/>
    <property type="evidence" value="ECO:0007669"/>
    <property type="project" value="UniProtKB-KW"/>
</dbReference>
<dbReference type="InterPro" id="IPR027417">
    <property type="entry name" value="P-loop_NTPase"/>
</dbReference>
<reference evidence="6 7" key="2">
    <citation type="journal article" date="2009" name="Stand. Genomic Sci.">
        <title>Complete genome sequence of Staphylothermus marinus Stetter and Fiala 1986 type strain F1.</title>
        <authorList>
            <person name="Anderson I.J."/>
            <person name="Sun H."/>
            <person name="Lapidus A."/>
            <person name="Copeland A."/>
            <person name="Glavina Del Rio T."/>
            <person name="Tice H."/>
            <person name="Dalin E."/>
            <person name="Lucas S."/>
            <person name="Barry K."/>
            <person name="Land M."/>
            <person name="Richardson P."/>
            <person name="Huber H."/>
            <person name="Kyrpides N.C."/>
        </authorList>
    </citation>
    <scope>NUCLEOTIDE SEQUENCE [LARGE SCALE GENOMIC DNA]</scope>
    <source>
        <strain evidence="7">ATCC 43588 / DSM 3639 / JCM 9404 / F1</strain>
    </source>
</reference>
<dbReference type="SUPFAM" id="SSF52540">
    <property type="entry name" value="P-loop containing nucleoside triphosphate hydrolases"/>
    <property type="match status" value="1"/>
</dbReference>
<evidence type="ECO:0000256" key="3">
    <source>
        <dbReference type="ARBA" id="ARBA00022801"/>
    </source>
</evidence>
<dbReference type="Proteomes" id="UP000000254">
    <property type="component" value="Chromosome"/>
</dbReference>
<dbReference type="Gene3D" id="3.40.50.300">
    <property type="entry name" value="P-loop containing nucleotide triphosphate hydrolases"/>
    <property type="match status" value="1"/>
</dbReference>
<feature type="domain" description="AAA+ ATPase" evidence="5">
    <location>
        <begin position="1"/>
        <end position="167"/>
    </location>
</feature>
<dbReference type="eggNOG" id="arCOG01225">
    <property type="taxonomic scope" value="Archaea"/>
</dbReference>
<evidence type="ECO:0000259" key="5">
    <source>
        <dbReference type="SMART" id="SM00382"/>
    </source>
</evidence>
<dbReference type="Pfam" id="PF03029">
    <property type="entry name" value="ATP_bind_1"/>
    <property type="match status" value="1"/>
</dbReference>
<dbReference type="EMBL" id="CP000575">
    <property type="protein sequence ID" value="ABN70410.1"/>
    <property type="molecule type" value="Genomic_DNA"/>
</dbReference>
<reference evidence="7" key="1">
    <citation type="journal article" date="2009" name="BMC Genomics">
        <title>The complete genome sequence of Staphylothermus marinus reveals differences in sulfur metabolism among heterotrophic Crenarchaeota.</title>
        <authorList>
            <person name="Anderson I.J."/>
            <person name="Dharmarajan L."/>
            <person name="Rodriguez J."/>
            <person name="Hooper S."/>
            <person name="Porat I."/>
            <person name="Ulrich L.E."/>
            <person name="Elkins J.G."/>
            <person name="Mavromatis K."/>
            <person name="Sun H."/>
            <person name="Land M."/>
            <person name="Lapidus A."/>
            <person name="Lucas S."/>
            <person name="Barry K."/>
            <person name="Huber H."/>
            <person name="Zhulin I.B."/>
            <person name="Whitman W.B."/>
            <person name="Mukhopadhyay B."/>
            <person name="Woese C."/>
            <person name="Bristow J."/>
            <person name="Kyrpides N."/>
        </authorList>
    </citation>
    <scope>NUCLEOTIDE SEQUENCE [LARGE SCALE GENOMIC DNA]</scope>
    <source>
        <strain evidence="7">ATCC 43588 / DSM 3639 / JCM 9404 / F1</strain>
    </source>
</reference>
<dbReference type="InterPro" id="IPR004130">
    <property type="entry name" value="Gpn"/>
</dbReference>
<dbReference type="InterPro" id="IPR003593">
    <property type="entry name" value="AAA+_ATPase"/>
</dbReference>
<name>A3DP50_STAMF</name>
<dbReference type="STRING" id="399550.Smar_1319"/>